<dbReference type="GeneID" id="93073114"/>
<evidence type="ECO:0000313" key="5">
    <source>
        <dbReference type="Proteomes" id="UP000030905"/>
    </source>
</evidence>
<evidence type="ECO:0000313" key="4">
    <source>
        <dbReference type="Proteomes" id="UP000028042"/>
    </source>
</evidence>
<dbReference type="KEGG" id="cpat:CLPA_c09110"/>
<feature type="domain" description="DUF4351" evidence="1">
    <location>
        <begin position="19"/>
        <end position="77"/>
    </location>
</feature>
<accession>A0A0H3IZP3</accession>
<sequence>MASVLYKEPYDKGKEEGIKEGIEKGKSEIILKLLIKEFKKLPEGHIEKIKNLSNNALEVIAIDIFDINSVEELEKYF</sequence>
<dbReference type="Pfam" id="PF14261">
    <property type="entry name" value="DUF4351"/>
    <property type="match status" value="1"/>
</dbReference>
<dbReference type="EMBL" id="CP009268">
    <property type="protein sequence ID" value="AJA50999.1"/>
    <property type="molecule type" value="Genomic_DNA"/>
</dbReference>
<dbReference type="PATRIC" id="fig|1262449.3.peg.3986"/>
<dbReference type="eggNOG" id="COG5464">
    <property type="taxonomic scope" value="Bacteria"/>
</dbReference>
<evidence type="ECO:0000259" key="1">
    <source>
        <dbReference type="Pfam" id="PF14261"/>
    </source>
</evidence>
<evidence type="ECO:0000313" key="3">
    <source>
        <dbReference type="EMBL" id="KRU12992.1"/>
    </source>
</evidence>
<dbReference type="KEGG" id="cpae:CPAST_c09110"/>
<name>A0A0H3IZP3_CLOPA</name>
<dbReference type="AlphaFoldDB" id="A0A0H3IZP3"/>
<reference evidence="3 4" key="3">
    <citation type="journal article" name="Genome Announc.">
        <title>Improved Draft Genome Sequence of Clostridium pasteurianum Strain ATCC 6013 (DSM 525) Using a Hybrid Next-Generation Sequencing Approach.</title>
        <authorList>
            <person name="Pyne M.E."/>
            <person name="Utturkar S."/>
            <person name="Brown S.D."/>
            <person name="Moo-Young M."/>
            <person name="Chung D.A."/>
            <person name="Chou C.P."/>
        </authorList>
    </citation>
    <scope>NUCLEOTIDE SEQUENCE [LARGE SCALE GENOMIC DNA]</scope>
    <source>
        <strain evidence="3 4">ATCC 6013</strain>
    </source>
</reference>
<proteinExistence type="predicted"/>
<reference evidence="2 5" key="1">
    <citation type="journal article" date="2015" name="Genome Announc.">
        <title>Complete Genome Sequence of the Nitrogen-Fixing and Solvent-Producing Clostridium pasteurianum DSM 525.</title>
        <authorList>
            <person name="Poehlein A."/>
            <person name="Grosse-Honebrink A."/>
            <person name="Zhang Y."/>
            <person name="Minton N.P."/>
            <person name="Daniel R."/>
        </authorList>
    </citation>
    <scope>NUCLEOTIDE SEQUENCE [LARGE SCALE GENOMIC DNA]</scope>
    <source>
        <strain evidence="2">DSM 525</strain>
        <strain evidence="5">DSM 525 / ATCC 6013</strain>
    </source>
</reference>
<dbReference type="Proteomes" id="UP000028042">
    <property type="component" value="Unassembled WGS sequence"/>
</dbReference>
<protein>
    <recommendedName>
        <fullName evidence="1">DUF4351 domain-containing protein</fullName>
    </recommendedName>
</protein>
<dbReference type="RefSeq" id="WP_003448164.1">
    <property type="nucleotide sequence ID" value="NZ_ANZB01000021.1"/>
</dbReference>
<dbReference type="Proteomes" id="UP000030905">
    <property type="component" value="Chromosome"/>
</dbReference>
<dbReference type="EMBL" id="JPGY02000001">
    <property type="protein sequence ID" value="KRU12992.1"/>
    <property type="molecule type" value="Genomic_DNA"/>
</dbReference>
<keyword evidence="5" id="KW-1185">Reference proteome</keyword>
<gene>
    <name evidence="2" type="ORF">CLPA_c09110</name>
    <name evidence="3" type="ORF">CP6013_02240</name>
</gene>
<organism evidence="2 5">
    <name type="scientific">Clostridium pasteurianum DSM 525 = ATCC 6013</name>
    <dbReference type="NCBI Taxonomy" id="1262449"/>
    <lineage>
        <taxon>Bacteria</taxon>
        <taxon>Bacillati</taxon>
        <taxon>Bacillota</taxon>
        <taxon>Clostridia</taxon>
        <taxon>Eubacteriales</taxon>
        <taxon>Clostridiaceae</taxon>
        <taxon>Clostridium</taxon>
    </lineage>
</organism>
<dbReference type="InterPro" id="IPR025587">
    <property type="entry name" value="DUF4351"/>
</dbReference>
<evidence type="ECO:0000313" key="2">
    <source>
        <dbReference type="EMBL" id="AJA50999.1"/>
    </source>
</evidence>
<reference evidence="3" key="2">
    <citation type="submission" date="2015-10" db="EMBL/GenBank/DDBJ databases">
        <title>Improved Draft Genome Sequence of Clostridium pasteurianum Strain ATCC 6013 (DSM 525) Using a Hybrid Next-Generation Sequencing Approach.</title>
        <authorList>
            <person name="Pyne M.E."/>
            <person name="Utturkar S.M."/>
            <person name="Brown S.D."/>
            <person name="Moo-Young M."/>
            <person name="Chung D.A."/>
            <person name="Chou P.C."/>
        </authorList>
    </citation>
    <scope>NUCLEOTIDE SEQUENCE</scope>
    <source>
        <strain evidence="3">ATCC 6013</strain>
    </source>
</reference>